<name>A0A4U6VX64_SETVI</name>
<reference evidence="2" key="1">
    <citation type="submission" date="2019-03" db="EMBL/GenBank/DDBJ databases">
        <title>WGS assembly of Setaria viridis.</title>
        <authorList>
            <person name="Huang P."/>
            <person name="Jenkins J."/>
            <person name="Grimwood J."/>
            <person name="Barry K."/>
            <person name="Healey A."/>
            <person name="Mamidi S."/>
            <person name="Sreedasyam A."/>
            <person name="Shu S."/>
            <person name="Feldman M."/>
            <person name="Wu J."/>
            <person name="Yu Y."/>
            <person name="Chen C."/>
            <person name="Johnson J."/>
            <person name="Rokhsar D."/>
            <person name="Baxter I."/>
            <person name="Schmutz J."/>
            <person name="Brutnell T."/>
            <person name="Kellogg E."/>
        </authorList>
    </citation>
    <scope>NUCLEOTIDE SEQUENCE [LARGE SCALE GENOMIC DNA]</scope>
</reference>
<evidence type="ECO:0000313" key="3">
    <source>
        <dbReference type="Proteomes" id="UP000298652"/>
    </source>
</evidence>
<dbReference type="Gramene" id="TKW29567">
    <property type="protein sequence ID" value="TKW29567"/>
    <property type="gene ID" value="SEVIR_3G403750v2"/>
</dbReference>
<protein>
    <recommendedName>
        <fullName evidence="4">Secreted protein</fullName>
    </recommendedName>
</protein>
<sequence>MFAGEVLVVFTEISSLFALIHCFLLQEHQHVYFLFWIVCARQGMHLRSKSEHPFVIEFCLETDGFGIICLFDLLE</sequence>
<keyword evidence="1" id="KW-0732">Signal</keyword>
<evidence type="ECO:0008006" key="4">
    <source>
        <dbReference type="Google" id="ProtNLM"/>
    </source>
</evidence>
<dbReference type="EMBL" id="CM016554">
    <property type="protein sequence ID" value="TKW29567.1"/>
    <property type="molecule type" value="Genomic_DNA"/>
</dbReference>
<dbReference type="Proteomes" id="UP000298652">
    <property type="component" value="Chromosome 3"/>
</dbReference>
<feature type="chain" id="PRO_5020555733" description="Secreted protein" evidence="1">
    <location>
        <begin position="19"/>
        <end position="75"/>
    </location>
</feature>
<accession>A0A4U6VX64</accession>
<organism evidence="2 3">
    <name type="scientific">Setaria viridis</name>
    <name type="common">Green bristlegrass</name>
    <name type="synonym">Setaria italica subsp. viridis</name>
    <dbReference type="NCBI Taxonomy" id="4556"/>
    <lineage>
        <taxon>Eukaryota</taxon>
        <taxon>Viridiplantae</taxon>
        <taxon>Streptophyta</taxon>
        <taxon>Embryophyta</taxon>
        <taxon>Tracheophyta</taxon>
        <taxon>Spermatophyta</taxon>
        <taxon>Magnoliopsida</taxon>
        <taxon>Liliopsida</taxon>
        <taxon>Poales</taxon>
        <taxon>Poaceae</taxon>
        <taxon>PACMAD clade</taxon>
        <taxon>Panicoideae</taxon>
        <taxon>Panicodae</taxon>
        <taxon>Paniceae</taxon>
        <taxon>Cenchrinae</taxon>
        <taxon>Setaria</taxon>
    </lineage>
</organism>
<evidence type="ECO:0000256" key="1">
    <source>
        <dbReference type="SAM" id="SignalP"/>
    </source>
</evidence>
<feature type="signal peptide" evidence="1">
    <location>
        <begin position="1"/>
        <end position="18"/>
    </location>
</feature>
<gene>
    <name evidence="2" type="ORF">SEVIR_3G403750v2</name>
</gene>
<evidence type="ECO:0000313" key="2">
    <source>
        <dbReference type="EMBL" id="TKW29567.1"/>
    </source>
</evidence>
<dbReference type="AlphaFoldDB" id="A0A4U6VX64"/>
<keyword evidence="3" id="KW-1185">Reference proteome</keyword>
<proteinExistence type="predicted"/>